<keyword evidence="2" id="KW-1133">Transmembrane helix</keyword>
<reference evidence="6" key="1">
    <citation type="submission" date="2022-11" db="UniProtKB">
        <authorList>
            <consortium name="WormBaseParasite"/>
        </authorList>
    </citation>
    <scope>IDENTIFICATION</scope>
</reference>
<keyword evidence="5" id="KW-1185">Reference proteome</keyword>
<dbReference type="PROSITE" id="PS00022">
    <property type="entry name" value="EGF_1"/>
    <property type="match status" value="1"/>
</dbReference>
<sequence>MGLLLQILFTSALSCAAISASEVEFRCLNGGIIRSDNSTCDCADGFSGEQCELQLQLNSSKNDTADLISTTTIQELQTTTDNAQELQIPTDSVQELQTTPTASQELQASANTIQELKTSTAISQELQTNAAASKEAQATEVIKDKKSYGKETETDYVLIFLAILPNVLIPFSCVFAWFISTRECCQRIMVAPPKPLNLHIV</sequence>
<dbReference type="SUPFAM" id="SSF57196">
    <property type="entry name" value="EGF/Laminin"/>
    <property type="match status" value="1"/>
</dbReference>
<keyword evidence="2" id="KW-0812">Transmembrane</keyword>
<dbReference type="PROSITE" id="PS01186">
    <property type="entry name" value="EGF_2"/>
    <property type="match status" value="1"/>
</dbReference>
<dbReference type="WBParaSite" id="PSAMB.scaffold4081size15776.g23373.t1">
    <property type="protein sequence ID" value="PSAMB.scaffold4081size15776.g23373.t1"/>
    <property type="gene ID" value="PSAMB.scaffold4081size15776.g23373"/>
</dbReference>
<keyword evidence="1" id="KW-0245">EGF-like domain</keyword>
<evidence type="ECO:0000313" key="5">
    <source>
        <dbReference type="Proteomes" id="UP000887566"/>
    </source>
</evidence>
<dbReference type="AlphaFoldDB" id="A0A914WFJ9"/>
<feature type="disulfide bond" evidence="1">
    <location>
        <begin position="42"/>
        <end position="51"/>
    </location>
</feature>
<keyword evidence="3" id="KW-0732">Signal</keyword>
<dbReference type="Gene3D" id="2.10.25.10">
    <property type="entry name" value="Laminin"/>
    <property type="match status" value="1"/>
</dbReference>
<evidence type="ECO:0000256" key="2">
    <source>
        <dbReference type="SAM" id="Phobius"/>
    </source>
</evidence>
<evidence type="ECO:0000259" key="4">
    <source>
        <dbReference type="PROSITE" id="PS50026"/>
    </source>
</evidence>
<proteinExistence type="predicted"/>
<protein>
    <submittedName>
        <fullName evidence="6">EGF-like domain-containing protein</fullName>
    </submittedName>
</protein>
<feature type="chain" id="PRO_5036850824" evidence="3">
    <location>
        <begin position="21"/>
        <end position="201"/>
    </location>
</feature>
<keyword evidence="1" id="KW-1015">Disulfide bond</keyword>
<name>A0A914WFJ9_9BILA</name>
<evidence type="ECO:0000256" key="3">
    <source>
        <dbReference type="SAM" id="SignalP"/>
    </source>
</evidence>
<dbReference type="InterPro" id="IPR000742">
    <property type="entry name" value="EGF"/>
</dbReference>
<feature type="signal peptide" evidence="3">
    <location>
        <begin position="1"/>
        <end position="20"/>
    </location>
</feature>
<feature type="transmembrane region" description="Helical" evidence="2">
    <location>
        <begin position="156"/>
        <end position="179"/>
    </location>
</feature>
<dbReference type="PROSITE" id="PS50026">
    <property type="entry name" value="EGF_3"/>
    <property type="match status" value="1"/>
</dbReference>
<accession>A0A914WFJ9</accession>
<organism evidence="5 6">
    <name type="scientific">Plectus sambesii</name>
    <dbReference type="NCBI Taxonomy" id="2011161"/>
    <lineage>
        <taxon>Eukaryota</taxon>
        <taxon>Metazoa</taxon>
        <taxon>Ecdysozoa</taxon>
        <taxon>Nematoda</taxon>
        <taxon>Chromadorea</taxon>
        <taxon>Plectida</taxon>
        <taxon>Plectina</taxon>
        <taxon>Plectoidea</taxon>
        <taxon>Plectidae</taxon>
        <taxon>Plectus</taxon>
    </lineage>
</organism>
<feature type="domain" description="EGF-like" evidence="4">
    <location>
        <begin position="19"/>
        <end position="52"/>
    </location>
</feature>
<evidence type="ECO:0000313" key="6">
    <source>
        <dbReference type="WBParaSite" id="PSAMB.scaffold4081size15776.g23373.t1"/>
    </source>
</evidence>
<keyword evidence="2" id="KW-0472">Membrane</keyword>
<comment type="caution">
    <text evidence="1">Lacks conserved residue(s) required for the propagation of feature annotation.</text>
</comment>
<dbReference type="Proteomes" id="UP000887566">
    <property type="component" value="Unplaced"/>
</dbReference>
<evidence type="ECO:0000256" key="1">
    <source>
        <dbReference type="PROSITE-ProRule" id="PRU00076"/>
    </source>
</evidence>